<proteinExistence type="predicted"/>
<feature type="compositionally biased region" description="Low complexity" evidence="1">
    <location>
        <begin position="26"/>
        <end position="38"/>
    </location>
</feature>
<feature type="region of interest" description="Disordered" evidence="1">
    <location>
        <begin position="19"/>
        <end position="38"/>
    </location>
</feature>
<dbReference type="EMBL" id="GBRH01186762">
    <property type="protein sequence ID" value="JAE11134.1"/>
    <property type="molecule type" value="Transcribed_RNA"/>
</dbReference>
<evidence type="ECO:0000313" key="2">
    <source>
        <dbReference type="EMBL" id="JAE11134.1"/>
    </source>
</evidence>
<accession>A0A0A9FIV5</accession>
<evidence type="ECO:0000256" key="1">
    <source>
        <dbReference type="SAM" id="MobiDB-lite"/>
    </source>
</evidence>
<reference evidence="2" key="1">
    <citation type="submission" date="2014-09" db="EMBL/GenBank/DDBJ databases">
        <authorList>
            <person name="Magalhaes I.L.F."/>
            <person name="Oliveira U."/>
            <person name="Santos F.R."/>
            <person name="Vidigal T.H.D.A."/>
            <person name="Brescovit A.D."/>
            <person name="Santos A.J."/>
        </authorList>
    </citation>
    <scope>NUCLEOTIDE SEQUENCE</scope>
    <source>
        <tissue evidence="2">Shoot tissue taken approximately 20 cm above the soil surface</tissue>
    </source>
</reference>
<sequence length="56" mass="5341">MHSTAPRTSLSWISCTSCGTAPSPPTAAGAGAGARAGARAFPRAAGAGLSCGGPRR</sequence>
<dbReference type="AlphaFoldDB" id="A0A0A9FIV5"/>
<reference evidence="2" key="2">
    <citation type="journal article" date="2015" name="Data Brief">
        <title>Shoot transcriptome of the giant reed, Arundo donax.</title>
        <authorList>
            <person name="Barrero R.A."/>
            <person name="Guerrero F.D."/>
            <person name="Moolhuijzen P."/>
            <person name="Goolsby J.A."/>
            <person name="Tidwell J."/>
            <person name="Bellgard S.E."/>
            <person name="Bellgard M.I."/>
        </authorList>
    </citation>
    <scope>NUCLEOTIDE SEQUENCE</scope>
    <source>
        <tissue evidence="2">Shoot tissue taken approximately 20 cm above the soil surface</tissue>
    </source>
</reference>
<organism evidence="2">
    <name type="scientific">Arundo donax</name>
    <name type="common">Giant reed</name>
    <name type="synonym">Donax arundinaceus</name>
    <dbReference type="NCBI Taxonomy" id="35708"/>
    <lineage>
        <taxon>Eukaryota</taxon>
        <taxon>Viridiplantae</taxon>
        <taxon>Streptophyta</taxon>
        <taxon>Embryophyta</taxon>
        <taxon>Tracheophyta</taxon>
        <taxon>Spermatophyta</taxon>
        <taxon>Magnoliopsida</taxon>
        <taxon>Liliopsida</taxon>
        <taxon>Poales</taxon>
        <taxon>Poaceae</taxon>
        <taxon>PACMAD clade</taxon>
        <taxon>Arundinoideae</taxon>
        <taxon>Arundineae</taxon>
        <taxon>Arundo</taxon>
    </lineage>
</organism>
<name>A0A0A9FIV5_ARUDO</name>
<protein>
    <submittedName>
        <fullName evidence="2">Uncharacterized protein</fullName>
    </submittedName>
</protein>